<name>A0ACD0NSU0_9BASI</name>
<evidence type="ECO:0000313" key="2">
    <source>
        <dbReference type="Proteomes" id="UP000245626"/>
    </source>
</evidence>
<evidence type="ECO:0000313" key="1">
    <source>
        <dbReference type="EMBL" id="PWN48861.1"/>
    </source>
</evidence>
<reference evidence="1 2" key="1">
    <citation type="journal article" date="2018" name="Mol. Biol. Evol.">
        <title>Broad Genomic Sampling Reveals a Smut Pathogenic Ancestry of the Fungal Clade Ustilaginomycotina.</title>
        <authorList>
            <person name="Kijpornyongpan T."/>
            <person name="Mondo S.J."/>
            <person name="Barry K."/>
            <person name="Sandor L."/>
            <person name="Lee J."/>
            <person name="Lipzen A."/>
            <person name="Pangilinan J."/>
            <person name="LaButti K."/>
            <person name="Hainaut M."/>
            <person name="Henrissat B."/>
            <person name="Grigoriev I.V."/>
            <person name="Spatafora J.W."/>
            <person name="Aime M.C."/>
        </authorList>
    </citation>
    <scope>NUCLEOTIDE SEQUENCE [LARGE SCALE GENOMIC DNA]</scope>
    <source>
        <strain evidence="1 2">SA 807</strain>
    </source>
</reference>
<accession>A0ACD0NSU0</accession>
<sequence length="98" mass="11145">MRPKTNIQTPPSPFPSQAVILTLVLAWISSHASSSEKMKNSARKLFRVRFHSQIFSPFNAHPCRLRIRSIRIQTRIGYQPNLPPLPPPMSPQTRRGCA</sequence>
<gene>
    <name evidence="1" type="ORF">IE53DRAFT_174963</name>
</gene>
<proteinExistence type="predicted"/>
<dbReference type="EMBL" id="KZ820132">
    <property type="protein sequence ID" value="PWN48861.1"/>
    <property type="molecule type" value="Genomic_DNA"/>
</dbReference>
<protein>
    <submittedName>
        <fullName evidence="1">Uncharacterized protein</fullName>
    </submittedName>
</protein>
<keyword evidence="2" id="KW-1185">Reference proteome</keyword>
<dbReference type="Proteomes" id="UP000245626">
    <property type="component" value="Unassembled WGS sequence"/>
</dbReference>
<organism evidence="1 2">
    <name type="scientific">Violaceomyces palustris</name>
    <dbReference type="NCBI Taxonomy" id="1673888"/>
    <lineage>
        <taxon>Eukaryota</taxon>
        <taxon>Fungi</taxon>
        <taxon>Dikarya</taxon>
        <taxon>Basidiomycota</taxon>
        <taxon>Ustilaginomycotina</taxon>
        <taxon>Ustilaginomycetes</taxon>
        <taxon>Violaceomycetales</taxon>
        <taxon>Violaceomycetaceae</taxon>
        <taxon>Violaceomyces</taxon>
    </lineage>
</organism>